<proteinExistence type="predicted"/>
<accession>A0A291RU97</accession>
<organism evidence="1 2">
    <name type="scientific">Nocardia terpenica</name>
    <dbReference type="NCBI Taxonomy" id="455432"/>
    <lineage>
        <taxon>Bacteria</taxon>
        <taxon>Bacillati</taxon>
        <taxon>Actinomycetota</taxon>
        <taxon>Actinomycetes</taxon>
        <taxon>Mycobacteriales</taxon>
        <taxon>Nocardiaceae</taxon>
        <taxon>Nocardia</taxon>
    </lineage>
</organism>
<gene>
    <name evidence="1" type="ORF">CRH09_36255</name>
</gene>
<reference evidence="1 2" key="1">
    <citation type="submission" date="2017-10" db="EMBL/GenBank/DDBJ databases">
        <title>Comparative genomics between pathogenic Norcardia.</title>
        <authorList>
            <person name="Zeng L."/>
        </authorList>
    </citation>
    <scope>NUCLEOTIDE SEQUENCE [LARGE SCALE GENOMIC DNA]</scope>
    <source>
        <strain evidence="1 2">NC_YFY_NT001</strain>
    </source>
</reference>
<dbReference type="Proteomes" id="UP000221961">
    <property type="component" value="Chromosome"/>
</dbReference>
<evidence type="ECO:0000313" key="1">
    <source>
        <dbReference type="EMBL" id="ATL70828.1"/>
    </source>
</evidence>
<dbReference type="RefSeq" id="WP_098697773.1">
    <property type="nucleotide sequence ID" value="NZ_CP023778.1"/>
</dbReference>
<dbReference type="EMBL" id="CP023778">
    <property type="protein sequence ID" value="ATL70828.1"/>
    <property type="molecule type" value="Genomic_DNA"/>
</dbReference>
<name>A0A291RU97_9NOCA</name>
<dbReference type="KEGG" id="ntp:CRH09_36255"/>
<protein>
    <submittedName>
        <fullName evidence="1">Uncharacterized protein</fullName>
    </submittedName>
</protein>
<dbReference type="GeneID" id="88362702"/>
<evidence type="ECO:0000313" key="2">
    <source>
        <dbReference type="Proteomes" id="UP000221961"/>
    </source>
</evidence>
<sequence>MPTFSLGFIIAQNYYQEGESRGLLEVFRGRSFAERDRIADEGCPYFSDFARRPYLEGYRHGLSRALFALLHERKIGCTLIQFDRIQSEGDLDRLRLWIERASTAHDIDTILAG</sequence>
<dbReference type="AlphaFoldDB" id="A0A291RU97"/>